<organism evidence="1">
    <name type="scientific">Lepeophtheirus salmonis</name>
    <name type="common">Salmon louse</name>
    <name type="synonym">Caligus salmonis</name>
    <dbReference type="NCBI Taxonomy" id="72036"/>
    <lineage>
        <taxon>Eukaryota</taxon>
        <taxon>Metazoa</taxon>
        <taxon>Ecdysozoa</taxon>
        <taxon>Arthropoda</taxon>
        <taxon>Crustacea</taxon>
        <taxon>Multicrustacea</taxon>
        <taxon>Hexanauplia</taxon>
        <taxon>Copepoda</taxon>
        <taxon>Siphonostomatoida</taxon>
        <taxon>Caligidae</taxon>
        <taxon>Lepeophtheirus</taxon>
    </lineage>
</organism>
<dbReference type="EMBL" id="HACA01023241">
    <property type="protein sequence ID" value="CDW40602.1"/>
    <property type="molecule type" value="Transcribed_RNA"/>
</dbReference>
<dbReference type="AlphaFoldDB" id="A0A0K2URV1"/>
<proteinExistence type="predicted"/>
<dbReference type="OrthoDB" id="79452at2759"/>
<name>A0A0K2URV1_LEPSM</name>
<sequence>MHNSLLRGTSSSLPDLRQETEELDLILQQLNVCEKRGFKVPCM</sequence>
<protein>
    <submittedName>
        <fullName evidence="1">Uncharacterized protein</fullName>
    </submittedName>
</protein>
<evidence type="ECO:0000313" key="1">
    <source>
        <dbReference type="EMBL" id="CDW40602.1"/>
    </source>
</evidence>
<reference evidence="1" key="1">
    <citation type="submission" date="2014-05" db="EMBL/GenBank/DDBJ databases">
        <authorList>
            <person name="Chronopoulou M."/>
        </authorList>
    </citation>
    <scope>NUCLEOTIDE SEQUENCE</scope>
    <source>
        <tissue evidence="1">Whole organism</tissue>
    </source>
</reference>
<accession>A0A0K2URV1</accession>